<dbReference type="SMART" id="SM00220">
    <property type="entry name" value="S_TKc"/>
    <property type="match status" value="1"/>
</dbReference>
<evidence type="ECO:0000313" key="14">
    <source>
        <dbReference type="EMBL" id="CDM33193.1"/>
    </source>
</evidence>
<dbReference type="InterPro" id="IPR008984">
    <property type="entry name" value="SMAD_FHA_dom_sf"/>
</dbReference>
<dbReference type="Gene3D" id="2.60.200.20">
    <property type="match status" value="1"/>
</dbReference>
<evidence type="ECO:0000259" key="13">
    <source>
        <dbReference type="PROSITE" id="PS50011"/>
    </source>
</evidence>
<dbReference type="InterPro" id="IPR008271">
    <property type="entry name" value="Ser/Thr_kinase_AS"/>
</dbReference>
<dbReference type="InterPro" id="IPR017441">
    <property type="entry name" value="Protein_kinase_ATP_BS"/>
</dbReference>
<feature type="domain" description="Protein kinase" evidence="13">
    <location>
        <begin position="238"/>
        <end position="521"/>
    </location>
</feature>
<dbReference type="PROSITE" id="PS00108">
    <property type="entry name" value="PROTEIN_KINASE_ST"/>
    <property type="match status" value="1"/>
</dbReference>
<dbReference type="AlphaFoldDB" id="W6Q945"/>
<feature type="active site" description="Proton acceptor" evidence="7">
    <location>
        <position position="362"/>
    </location>
</feature>
<dbReference type="EMBL" id="HG792016">
    <property type="protein sequence ID" value="CDM33193.1"/>
    <property type="molecule type" value="Genomic_DNA"/>
</dbReference>
<keyword evidence="5 14" id="KW-0418">Kinase</keyword>
<comment type="similarity">
    <text evidence="1">Belongs to the protein kinase superfamily. CAMK Ser/Thr protein kinase family. CHEK2 subfamily.</text>
</comment>
<dbReference type="Pfam" id="PF00069">
    <property type="entry name" value="Pkinase"/>
    <property type="match status" value="1"/>
</dbReference>
<evidence type="ECO:0000256" key="8">
    <source>
        <dbReference type="PIRSR" id="PIRSR630616-2"/>
    </source>
</evidence>
<dbReference type="OrthoDB" id="504170at2759"/>
<dbReference type="PROSITE" id="PS00107">
    <property type="entry name" value="PROTEIN_KINASE_ATP"/>
    <property type="match status" value="1"/>
</dbReference>
<evidence type="ECO:0000256" key="1">
    <source>
        <dbReference type="ARBA" id="ARBA00005575"/>
    </source>
</evidence>
<dbReference type="Pfam" id="PF00498">
    <property type="entry name" value="FHA"/>
    <property type="match status" value="1"/>
</dbReference>
<dbReference type="FunFam" id="1.10.510.10:FF:000861">
    <property type="entry name" value="Serine/threonine-protein kinase RAD53"/>
    <property type="match status" value="1"/>
</dbReference>
<keyword evidence="2" id="KW-0723">Serine/threonine-protein kinase</keyword>
<feature type="binding site" evidence="8">
    <location>
        <position position="382"/>
    </location>
    <ligand>
        <name>ATP</name>
        <dbReference type="ChEBI" id="CHEBI:30616"/>
    </ligand>
</feature>
<dbReference type="GO" id="GO:0005524">
    <property type="term" value="F:ATP binding"/>
    <property type="evidence" value="ECO:0007669"/>
    <property type="project" value="UniProtKB-UniRule"/>
</dbReference>
<feature type="compositionally biased region" description="Low complexity" evidence="11">
    <location>
        <begin position="725"/>
        <end position="742"/>
    </location>
</feature>
<dbReference type="SUPFAM" id="SSF49879">
    <property type="entry name" value="SMAD/FHA domain"/>
    <property type="match status" value="1"/>
</dbReference>
<dbReference type="CDD" id="cd05117">
    <property type="entry name" value="STKc_CAMK"/>
    <property type="match status" value="1"/>
</dbReference>
<dbReference type="InterPro" id="IPR011009">
    <property type="entry name" value="Kinase-like_dom_sf"/>
</dbReference>
<protein>
    <submittedName>
        <fullName evidence="14">Serine/threonine-protein kinase RAD53</fullName>
    </submittedName>
</protein>
<accession>W6Q945</accession>
<dbReference type="GO" id="GO:0004674">
    <property type="term" value="F:protein serine/threonine kinase activity"/>
    <property type="evidence" value="ECO:0007669"/>
    <property type="project" value="UniProtKB-KW"/>
</dbReference>
<keyword evidence="4 8" id="KW-0547">Nucleotide-binding</keyword>
<keyword evidence="15" id="KW-1185">Reference proteome</keyword>
<proteinExistence type="inferred from homology"/>
<evidence type="ECO:0000256" key="2">
    <source>
        <dbReference type="ARBA" id="ARBA00022527"/>
    </source>
</evidence>
<gene>
    <name evidence="14" type="ORF">PROQFM164_S02g003345</name>
</gene>
<evidence type="ECO:0000259" key="12">
    <source>
        <dbReference type="PROSITE" id="PS50006"/>
    </source>
</evidence>
<reference evidence="14" key="1">
    <citation type="journal article" date="2014" name="Nat. Commun.">
        <title>Multiple recent horizontal transfers of a large genomic region in cheese making fungi.</title>
        <authorList>
            <person name="Cheeseman K."/>
            <person name="Ropars J."/>
            <person name="Renault P."/>
            <person name="Dupont J."/>
            <person name="Gouzy J."/>
            <person name="Branca A."/>
            <person name="Abraham A.L."/>
            <person name="Ceppi M."/>
            <person name="Conseiller E."/>
            <person name="Debuchy R."/>
            <person name="Malagnac F."/>
            <person name="Goarin A."/>
            <person name="Silar P."/>
            <person name="Lacoste S."/>
            <person name="Sallet E."/>
            <person name="Bensimon A."/>
            <person name="Giraud T."/>
            <person name="Brygoo Y."/>
        </authorList>
    </citation>
    <scope>NUCLEOTIDE SEQUENCE [LARGE SCALE GENOMIC DNA]</scope>
    <source>
        <strain evidence="14">FM164</strain>
    </source>
</reference>
<feature type="cross-link" description="Glycyl lysine isopeptide (Lys-Gly) (interchain with G-Cter in SUMO2)" evidence="9">
    <location>
        <position position="364"/>
    </location>
</feature>
<evidence type="ECO:0000256" key="4">
    <source>
        <dbReference type="ARBA" id="ARBA00022741"/>
    </source>
</evidence>
<sequence>MEATQESTQPCADPRRMGMNNSGIQDQDLADIICILHPNSHAAHDAVSATGGICPQHILQRDILGHDSSHTASLDLALRLSSKVHNLGLGFCFGRNRSRCDILLSVDDNAKRVSNNHFRIYLTEDGILMLQDTSTNGTIVDNCRLRKSQKDGNSRMLTNGSVIQVVTGCQNSDEVRFVVRIPLREGFAVHYHQNLFRYFERVHAHAPAHKERQGPSPSALAWSSANAYGMHWTGGAMYNVTGQIGKGAFATVYKIATKQHGAIYAAKELDKRRFMKNGILDQKVDNEMKIMRDLRHPNIVQYIDHHEHDRWIYIIMEYVPGGELSTYLHTQERIPEEMVRTIARQVLRALHYLHKRHITHRDIKPDNILIASLDPLRIKLSDFGLSKVVEQETFLKTFCGTLLYCAPEVYPDYDQYRRGELRKRRRVGDPPPRTSPYSQSVDMWSLGAVLFHILAGVPPFSGRAEDRGLQMLRTIMTSDADFDALRTAGVSEAGIDFVAQLLNRDPFSRPTEKKCFQHPWISEVPDVDEYEDDDDLLYDYQDRLSIIGEDPEDELDASQLSIADGPGYVHEADGEESSGSEAISKRPRTQYIPTDVHYPSLPNIESFQDGQAVVDNSAKRLFGEITPSALRSSHALGNIQAFNANNFHVDFLSSGESMMSDDPNESIISLPAVPFGGTAPSLMGAEKLVGQLNMNSLNPTPQLKGGPVNRSSLRQTPPGHTKGETLSSSPKKDSLPPTSSPKAESVSSPQEATPKAKFTRRIDLTLAIPDTASEASSDNSDHNSHRDTTPNYPSRPSKSEYDVEFATTLDAQTGQAILDRVCVEEADSSEPIVHRPNSPPIPSTLYDPEFAKPPKRYGKLKSLPGSIFDLTIYLEDRLTSWGRGPSATVKHADSMDTRIPAYALEVTFWTPGIEARIATGESWLDIPGVMAILSTKARLGIWVNDTLLRRGSMTEDGPEALQFGKLYTGDIITVYQNKDRTKFLKLQCEFTHGESAQPRPGPEAGFMVRQALMSKADRTTNRMPIQSQCKDRK</sequence>
<evidence type="ECO:0000256" key="11">
    <source>
        <dbReference type="SAM" id="MobiDB-lite"/>
    </source>
</evidence>
<dbReference type="InterPro" id="IPR030616">
    <property type="entry name" value="Aur-like"/>
</dbReference>
<evidence type="ECO:0000256" key="3">
    <source>
        <dbReference type="ARBA" id="ARBA00022679"/>
    </source>
</evidence>
<keyword evidence="3" id="KW-0808">Transferase</keyword>
<evidence type="ECO:0000256" key="9">
    <source>
        <dbReference type="PIRSR" id="PIRSR630616-3"/>
    </source>
</evidence>
<dbReference type="PROSITE" id="PS50006">
    <property type="entry name" value="FHA_DOMAIN"/>
    <property type="match status" value="1"/>
</dbReference>
<dbReference type="PROSITE" id="PS50011">
    <property type="entry name" value="PROTEIN_KINASE_DOM"/>
    <property type="match status" value="1"/>
</dbReference>
<feature type="region of interest" description="Disordered" evidence="11">
    <location>
        <begin position="694"/>
        <end position="801"/>
    </location>
</feature>
<dbReference type="Proteomes" id="UP000030686">
    <property type="component" value="Unassembled WGS sequence"/>
</dbReference>
<feature type="compositionally biased region" description="Basic and acidic residues" evidence="11">
    <location>
        <begin position="779"/>
        <end position="788"/>
    </location>
</feature>
<dbReference type="InterPro" id="IPR000253">
    <property type="entry name" value="FHA_dom"/>
</dbReference>
<dbReference type="STRING" id="1365484.W6Q945"/>
<dbReference type="PANTHER" id="PTHR24350">
    <property type="entry name" value="SERINE/THREONINE-PROTEIN KINASE IAL-RELATED"/>
    <property type="match status" value="1"/>
</dbReference>
<evidence type="ECO:0000313" key="15">
    <source>
        <dbReference type="Proteomes" id="UP000030686"/>
    </source>
</evidence>
<organism evidence="14 15">
    <name type="scientific">Penicillium roqueforti (strain FM164)</name>
    <dbReference type="NCBI Taxonomy" id="1365484"/>
    <lineage>
        <taxon>Eukaryota</taxon>
        <taxon>Fungi</taxon>
        <taxon>Dikarya</taxon>
        <taxon>Ascomycota</taxon>
        <taxon>Pezizomycotina</taxon>
        <taxon>Eurotiomycetes</taxon>
        <taxon>Eurotiomycetidae</taxon>
        <taxon>Eurotiales</taxon>
        <taxon>Aspergillaceae</taxon>
        <taxon>Penicillium</taxon>
    </lineage>
</organism>
<keyword evidence="6 8" id="KW-0067">ATP-binding</keyword>
<evidence type="ECO:0000256" key="7">
    <source>
        <dbReference type="PIRSR" id="PIRSR630616-1"/>
    </source>
</evidence>
<feature type="domain" description="FHA" evidence="12">
    <location>
        <begin position="91"/>
        <end position="145"/>
    </location>
</feature>
<dbReference type="OMA" id="DTRIPAY"/>
<evidence type="ECO:0000256" key="6">
    <source>
        <dbReference type="ARBA" id="ARBA00022840"/>
    </source>
</evidence>
<dbReference type="InterPro" id="IPR000719">
    <property type="entry name" value="Prot_kinase_dom"/>
</dbReference>
<feature type="region of interest" description="Disordered" evidence="11">
    <location>
        <begin position="1"/>
        <end position="20"/>
    </location>
</feature>
<dbReference type="Gene3D" id="1.10.510.10">
    <property type="entry name" value="Transferase(Phosphotransferase) domain 1"/>
    <property type="match status" value="1"/>
</dbReference>
<dbReference type="Gene3D" id="3.30.200.20">
    <property type="entry name" value="Phosphorylase Kinase, domain 1"/>
    <property type="match status" value="1"/>
</dbReference>
<evidence type="ECO:0000256" key="10">
    <source>
        <dbReference type="PROSITE-ProRule" id="PRU10141"/>
    </source>
</evidence>
<evidence type="ECO:0000256" key="5">
    <source>
        <dbReference type="ARBA" id="ARBA00022777"/>
    </source>
</evidence>
<name>W6Q945_PENRF</name>
<feature type="binding site" evidence="8 10">
    <location>
        <position position="267"/>
    </location>
    <ligand>
        <name>ATP</name>
        <dbReference type="ChEBI" id="CHEBI:30616"/>
    </ligand>
</feature>
<dbReference type="SMART" id="SM00240">
    <property type="entry name" value="FHA"/>
    <property type="match status" value="1"/>
</dbReference>
<feature type="compositionally biased region" description="Polar residues" evidence="11">
    <location>
        <begin position="1"/>
        <end position="10"/>
    </location>
</feature>
<dbReference type="SUPFAM" id="SSF56112">
    <property type="entry name" value="Protein kinase-like (PK-like)"/>
    <property type="match status" value="1"/>
</dbReference>
<dbReference type="FunFam" id="2.60.200.20:FF:000065">
    <property type="entry name" value="Serine/threonine-protein kinase RAD53"/>
    <property type="match status" value="1"/>
</dbReference>
<dbReference type="FunFam" id="3.30.200.20:FF:000470">
    <property type="entry name" value="Serine/threonine-protein kinase RAD53"/>
    <property type="match status" value="1"/>
</dbReference>